<dbReference type="SMART" id="SM00868">
    <property type="entry name" value="zf-AD"/>
    <property type="match status" value="1"/>
</dbReference>
<feature type="binding site" evidence="8">
    <location>
        <position position="29"/>
    </location>
    <ligand>
        <name>Zn(2+)</name>
        <dbReference type="ChEBI" id="CHEBI:29105"/>
    </ligand>
</feature>
<feature type="binding site" evidence="8">
    <location>
        <position position="32"/>
    </location>
    <ligand>
        <name>Zn(2+)</name>
        <dbReference type="ChEBI" id="CHEBI:29105"/>
    </ligand>
</feature>
<evidence type="ECO:0000259" key="10">
    <source>
        <dbReference type="PROSITE" id="PS50157"/>
    </source>
</evidence>
<name>A0A1E1W0D9_PECGO</name>
<reference evidence="12" key="1">
    <citation type="submission" date="2015-09" db="EMBL/GenBank/DDBJ databases">
        <title>De novo assembly of Pectinophora gossypiella (Pink Bollworm) gut transcriptome.</title>
        <authorList>
            <person name="Tassone E.E."/>
        </authorList>
    </citation>
    <scope>NUCLEOTIDE SEQUENCE</scope>
</reference>
<evidence type="ECO:0000313" key="12">
    <source>
        <dbReference type="EMBL" id="JAT80455.1"/>
    </source>
</evidence>
<dbReference type="Pfam" id="PF13912">
    <property type="entry name" value="zf-C2H2_6"/>
    <property type="match status" value="1"/>
</dbReference>
<evidence type="ECO:0000256" key="6">
    <source>
        <dbReference type="ARBA" id="ARBA00023242"/>
    </source>
</evidence>
<feature type="domain" description="C2H2-type" evidence="10">
    <location>
        <begin position="520"/>
        <end position="548"/>
    </location>
</feature>
<feature type="binding site" evidence="8">
    <location>
        <position position="73"/>
    </location>
    <ligand>
        <name>Zn(2+)</name>
        <dbReference type="ChEBI" id="CHEBI:29105"/>
    </ligand>
</feature>
<evidence type="ECO:0000256" key="8">
    <source>
        <dbReference type="PROSITE-ProRule" id="PRU01263"/>
    </source>
</evidence>
<gene>
    <name evidence="12" type="ORF">g.7907</name>
</gene>
<feature type="domain" description="C2H2-type" evidence="10">
    <location>
        <begin position="408"/>
        <end position="432"/>
    </location>
</feature>
<dbReference type="SUPFAM" id="SSF57716">
    <property type="entry name" value="Glucocorticoid receptor-like (DNA-binding domain)"/>
    <property type="match status" value="1"/>
</dbReference>
<dbReference type="InterPro" id="IPR012934">
    <property type="entry name" value="Znf_AD"/>
</dbReference>
<dbReference type="AlphaFoldDB" id="A0A1E1W0D9"/>
<dbReference type="SMART" id="SM00355">
    <property type="entry name" value="ZnF_C2H2"/>
    <property type="match status" value="8"/>
</dbReference>
<dbReference type="GO" id="GO:0008270">
    <property type="term" value="F:zinc ion binding"/>
    <property type="evidence" value="ECO:0007669"/>
    <property type="project" value="UniProtKB-UniRule"/>
</dbReference>
<protein>
    <recommendedName>
        <fullName evidence="13">Protein krueppel</fullName>
    </recommendedName>
</protein>
<feature type="non-terminal residue" evidence="12">
    <location>
        <position position="1"/>
    </location>
</feature>
<organism evidence="12">
    <name type="scientific">Pectinophora gossypiella</name>
    <name type="common">Cotton pink bollworm</name>
    <name type="synonym">Depressaria gossypiella</name>
    <dbReference type="NCBI Taxonomy" id="13191"/>
    <lineage>
        <taxon>Eukaryota</taxon>
        <taxon>Metazoa</taxon>
        <taxon>Ecdysozoa</taxon>
        <taxon>Arthropoda</taxon>
        <taxon>Hexapoda</taxon>
        <taxon>Insecta</taxon>
        <taxon>Pterygota</taxon>
        <taxon>Neoptera</taxon>
        <taxon>Endopterygota</taxon>
        <taxon>Lepidoptera</taxon>
        <taxon>Glossata</taxon>
        <taxon>Ditrysia</taxon>
        <taxon>Gelechioidea</taxon>
        <taxon>Gelechiidae</taxon>
        <taxon>Apatetrinae</taxon>
        <taxon>Pectinophora</taxon>
    </lineage>
</organism>
<dbReference type="InterPro" id="IPR013087">
    <property type="entry name" value="Znf_C2H2_type"/>
</dbReference>
<evidence type="ECO:0000256" key="2">
    <source>
        <dbReference type="ARBA" id="ARBA00022723"/>
    </source>
</evidence>
<evidence type="ECO:0000256" key="1">
    <source>
        <dbReference type="ARBA" id="ARBA00004123"/>
    </source>
</evidence>
<dbReference type="OrthoDB" id="427030at2759"/>
<proteinExistence type="predicted"/>
<keyword evidence="2 8" id="KW-0479">Metal-binding</keyword>
<dbReference type="PROSITE" id="PS00028">
    <property type="entry name" value="ZINC_FINGER_C2H2_1"/>
    <property type="match status" value="7"/>
</dbReference>
<keyword evidence="5 8" id="KW-0862">Zinc</keyword>
<dbReference type="GO" id="GO:0005634">
    <property type="term" value="C:nucleus"/>
    <property type="evidence" value="ECO:0007669"/>
    <property type="project" value="UniProtKB-SubCell"/>
</dbReference>
<dbReference type="SUPFAM" id="SSF57667">
    <property type="entry name" value="beta-beta-alpha zinc fingers"/>
    <property type="match status" value="3"/>
</dbReference>
<feature type="domain" description="C2H2-type" evidence="10">
    <location>
        <begin position="463"/>
        <end position="492"/>
    </location>
</feature>
<evidence type="ECO:0000256" key="5">
    <source>
        <dbReference type="ARBA" id="ARBA00022833"/>
    </source>
</evidence>
<feature type="non-terminal residue" evidence="12">
    <location>
        <position position="584"/>
    </location>
</feature>
<dbReference type="Gene3D" id="3.30.160.60">
    <property type="entry name" value="Classic Zinc Finger"/>
    <property type="match status" value="4"/>
</dbReference>
<dbReference type="EMBL" id="GDQN01010599">
    <property type="protein sequence ID" value="JAT80455.1"/>
    <property type="molecule type" value="Transcribed_RNA"/>
</dbReference>
<keyword evidence="4 7" id="KW-0863">Zinc-finger</keyword>
<dbReference type="PROSITE" id="PS50157">
    <property type="entry name" value="ZINC_FINGER_C2H2_2"/>
    <property type="match status" value="6"/>
</dbReference>
<sequence>NSDIIKWQILSNFYTNSNEIYLIMDVVACRVCLSTDLKLYSLDKYGLRQAFDEITSIPLSPSDGLPQHVCYICSAQLLKHVSFKAKCNETNALLRETRCRGDLITQDYLKTVNRATHFTIANVNKINFIDNKPETAEEKCENFEYIDDEIFDIKQEVYFDDDNDINEDTDRTDHEDICKEKSVLSKAIVGSKTDATEENSNSIYYTDADTVLQMHSIIIEAGDKVKPAVKRVKKEKNATKKVKKNIKVENFTDSDDEVLTVKKLKYANKRNKDPDRLLMSKILKKVEAIKEFAGKYNAKATIYSKDDQLKEVLDRKDTDAYKKARLRCDVCFKGFITDTAYNNHKLTHDPTRGQYKCEICQMYFQKKVTRDRHADEHRIKYTCEQCGESFTNPNLVRVHFRFHKGIQYECKICKKTYRKLTTYYNHKRNSHASVTCALCGEAYVGEQGLHGHMMKSHREALNCRCSSCGVRFQNDEVLQKHTNSGCHPNVKACARCGEGFPNQEALNAHLEDVHKTIKIFNCDECDRTFTDEHYLGLHWNKVHSTKARPRQRNVLSTPRDKPGRKQEPFDYLETRLMCDLCGKG</sequence>
<dbReference type="Pfam" id="PF07776">
    <property type="entry name" value="zf-AD"/>
    <property type="match status" value="1"/>
</dbReference>
<dbReference type="PANTHER" id="PTHR24390">
    <property type="entry name" value="ZINC FINGER PROTEIN"/>
    <property type="match status" value="1"/>
</dbReference>
<feature type="region of interest" description="Disordered" evidence="9">
    <location>
        <begin position="546"/>
        <end position="566"/>
    </location>
</feature>
<keyword evidence="3" id="KW-0677">Repeat</keyword>
<feature type="domain" description="C2H2-type" evidence="10">
    <location>
        <begin position="326"/>
        <end position="353"/>
    </location>
</feature>
<evidence type="ECO:0000259" key="11">
    <source>
        <dbReference type="PROSITE" id="PS51915"/>
    </source>
</evidence>
<feature type="domain" description="C2H2-type" evidence="10">
    <location>
        <begin position="491"/>
        <end position="519"/>
    </location>
</feature>
<feature type="domain" description="ZAD" evidence="11">
    <location>
        <begin position="27"/>
        <end position="97"/>
    </location>
</feature>
<evidence type="ECO:0000256" key="9">
    <source>
        <dbReference type="SAM" id="MobiDB-lite"/>
    </source>
</evidence>
<comment type="subcellular location">
    <subcellularLocation>
        <location evidence="1">Nucleus</location>
    </subcellularLocation>
</comment>
<keyword evidence="6" id="KW-0539">Nucleus</keyword>
<dbReference type="Pfam" id="PF00096">
    <property type="entry name" value="zf-C2H2"/>
    <property type="match status" value="2"/>
</dbReference>
<feature type="binding site" evidence="8">
    <location>
        <position position="70"/>
    </location>
    <ligand>
        <name>Zn(2+)</name>
        <dbReference type="ChEBI" id="CHEBI:29105"/>
    </ligand>
</feature>
<evidence type="ECO:0000256" key="3">
    <source>
        <dbReference type="ARBA" id="ARBA00022737"/>
    </source>
</evidence>
<feature type="domain" description="C2H2-type" evidence="10">
    <location>
        <begin position="381"/>
        <end position="408"/>
    </location>
</feature>
<dbReference type="PROSITE" id="PS51915">
    <property type="entry name" value="ZAD"/>
    <property type="match status" value="1"/>
</dbReference>
<accession>A0A1E1W0D9</accession>
<evidence type="ECO:0000256" key="4">
    <source>
        <dbReference type="ARBA" id="ARBA00022771"/>
    </source>
</evidence>
<dbReference type="InterPro" id="IPR036236">
    <property type="entry name" value="Znf_C2H2_sf"/>
</dbReference>
<evidence type="ECO:0000256" key="7">
    <source>
        <dbReference type="PROSITE-ProRule" id="PRU00042"/>
    </source>
</evidence>
<evidence type="ECO:0008006" key="13">
    <source>
        <dbReference type="Google" id="ProtNLM"/>
    </source>
</evidence>